<accession>A0A9P5ST32</accession>
<dbReference type="GO" id="GO:0016705">
    <property type="term" value="F:oxidoreductase activity, acting on paired donors, with incorporation or reduction of molecular oxygen"/>
    <property type="evidence" value="ECO:0007669"/>
    <property type="project" value="InterPro"/>
</dbReference>
<evidence type="ECO:0000256" key="2">
    <source>
        <dbReference type="ARBA" id="ARBA00022723"/>
    </source>
</evidence>
<name>A0A9P5ST32_9FUNG</name>
<keyword evidence="5 6" id="KW-0349">Heme</keyword>
<evidence type="ECO:0000256" key="3">
    <source>
        <dbReference type="ARBA" id="ARBA00023002"/>
    </source>
</evidence>
<keyword evidence="3 6" id="KW-0560">Oxidoreductase</keyword>
<comment type="caution">
    <text evidence="8">The sequence shown here is derived from an EMBL/GenBank/DDBJ whole genome shotgun (WGS) entry which is preliminary data.</text>
</comment>
<comment type="similarity">
    <text evidence="1 6">Belongs to the cytochrome P450 family.</text>
</comment>
<dbReference type="AlphaFoldDB" id="A0A9P5ST32"/>
<keyword evidence="7" id="KW-0732">Signal</keyword>
<dbReference type="PANTHER" id="PTHR24296">
    <property type="entry name" value="CYTOCHROME P450"/>
    <property type="match status" value="1"/>
</dbReference>
<dbReference type="GO" id="GO:0004497">
    <property type="term" value="F:monooxygenase activity"/>
    <property type="evidence" value="ECO:0007669"/>
    <property type="project" value="UniProtKB-KW"/>
</dbReference>
<organism evidence="8 9">
    <name type="scientific">Podila minutissima</name>
    <dbReference type="NCBI Taxonomy" id="64525"/>
    <lineage>
        <taxon>Eukaryota</taxon>
        <taxon>Fungi</taxon>
        <taxon>Fungi incertae sedis</taxon>
        <taxon>Mucoromycota</taxon>
        <taxon>Mortierellomycotina</taxon>
        <taxon>Mortierellomycetes</taxon>
        <taxon>Mortierellales</taxon>
        <taxon>Mortierellaceae</taxon>
        <taxon>Podila</taxon>
    </lineage>
</organism>
<feature type="chain" id="PRO_5040386648" description="Cytochrome P450" evidence="7">
    <location>
        <begin position="20"/>
        <end position="511"/>
    </location>
</feature>
<dbReference type="EMBL" id="JAAAUY010000130">
    <property type="protein sequence ID" value="KAF9334777.1"/>
    <property type="molecule type" value="Genomic_DNA"/>
</dbReference>
<evidence type="ECO:0000256" key="5">
    <source>
        <dbReference type="PIRSR" id="PIRSR602401-1"/>
    </source>
</evidence>
<dbReference type="Gene3D" id="1.10.630.10">
    <property type="entry name" value="Cytochrome P450"/>
    <property type="match status" value="1"/>
</dbReference>
<dbReference type="SUPFAM" id="SSF48264">
    <property type="entry name" value="Cytochrome P450"/>
    <property type="match status" value="1"/>
</dbReference>
<dbReference type="GO" id="GO:0005506">
    <property type="term" value="F:iron ion binding"/>
    <property type="evidence" value="ECO:0007669"/>
    <property type="project" value="InterPro"/>
</dbReference>
<evidence type="ECO:0000256" key="1">
    <source>
        <dbReference type="ARBA" id="ARBA00010617"/>
    </source>
</evidence>
<sequence>MPPSLTIASILSLLQKALANRNVAKALGVYVLYILFKYRSTAMGAKPRKDIVGPRGLPLIGNVITILGIPRNQLAQHNAMMHRKYGKVWCYTVPKIGRIIRFNDPDILEHVLKTNFWAYEKGALLRDNVSDLLGQGIFAVDGHQWKWQRKLASHVFTVKGFRTYTSEVFVQEGQKVVDYLGKIADQGRVIDLQEVFYKFTLDSFGEVSFGQSFGCLDNPEEDVEFAAAFDRMNTAVFNRLFDASWRLREWYTGVDKQVSRDKKIVVDFALGIIRKRREEGYNKPQKDLLQLFMDSEGDDGKPLSEEMLKDLCLNFIIAGRDTTAQALSWMFYLLHRSSVNRGILPKLVSEISSSLGNSSPTYEVLKQMKYAEACLYESLRIYPSVPRNLKICVQDDVWPDGTKVYKGESVAWHPWAMGRNEAIWGPDAEVYNPERWMTGEKPSSSKFPAFHTGPRTCLGQQFATVEAVTIMSLLFRSFTFELMDPHTEPEYTAGLTLNMAKGLPVRVKRRV</sequence>
<comment type="cofactor">
    <cofactor evidence="5">
        <name>heme</name>
        <dbReference type="ChEBI" id="CHEBI:30413"/>
    </cofactor>
</comment>
<evidence type="ECO:0000256" key="6">
    <source>
        <dbReference type="RuleBase" id="RU000461"/>
    </source>
</evidence>
<evidence type="ECO:0000256" key="7">
    <source>
        <dbReference type="SAM" id="SignalP"/>
    </source>
</evidence>
<evidence type="ECO:0000313" key="8">
    <source>
        <dbReference type="EMBL" id="KAF9334777.1"/>
    </source>
</evidence>
<dbReference type="InterPro" id="IPR017972">
    <property type="entry name" value="Cyt_P450_CS"/>
</dbReference>
<dbReference type="PRINTS" id="PR00385">
    <property type="entry name" value="P450"/>
</dbReference>
<dbReference type="GO" id="GO:0020037">
    <property type="term" value="F:heme binding"/>
    <property type="evidence" value="ECO:0007669"/>
    <property type="project" value="InterPro"/>
</dbReference>
<dbReference type="Pfam" id="PF00067">
    <property type="entry name" value="p450"/>
    <property type="match status" value="1"/>
</dbReference>
<evidence type="ECO:0000256" key="4">
    <source>
        <dbReference type="ARBA" id="ARBA00023004"/>
    </source>
</evidence>
<dbReference type="Proteomes" id="UP000696485">
    <property type="component" value="Unassembled WGS sequence"/>
</dbReference>
<reference evidence="8" key="1">
    <citation type="journal article" date="2020" name="Fungal Divers.">
        <title>Resolving the Mortierellaceae phylogeny through synthesis of multi-gene phylogenetics and phylogenomics.</title>
        <authorList>
            <person name="Vandepol N."/>
            <person name="Liber J."/>
            <person name="Desiro A."/>
            <person name="Na H."/>
            <person name="Kennedy M."/>
            <person name="Barry K."/>
            <person name="Grigoriev I.V."/>
            <person name="Miller A.N."/>
            <person name="O'Donnell K."/>
            <person name="Stajich J.E."/>
            <person name="Bonito G."/>
        </authorList>
    </citation>
    <scope>NUCLEOTIDE SEQUENCE</scope>
    <source>
        <strain evidence="8">NVP1</strain>
    </source>
</reference>
<dbReference type="GO" id="GO:0006629">
    <property type="term" value="P:lipid metabolic process"/>
    <property type="evidence" value="ECO:0007669"/>
    <property type="project" value="UniProtKB-ARBA"/>
</dbReference>
<evidence type="ECO:0008006" key="10">
    <source>
        <dbReference type="Google" id="ProtNLM"/>
    </source>
</evidence>
<feature type="signal peptide" evidence="7">
    <location>
        <begin position="1"/>
        <end position="19"/>
    </location>
</feature>
<evidence type="ECO:0000313" key="9">
    <source>
        <dbReference type="Proteomes" id="UP000696485"/>
    </source>
</evidence>
<dbReference type="PRINTS" id="PR00463">
    <property type="entry name" value="EP450I"/>
</dbReference>
<feature type="binding site" description="axial binding residue" evidence="5">
    <location>
        <position position="457"/>
    </location>
    <ligand>
        <name>heme</name>
        <dbReference type="ChEBI" id="CHEBI:30413"/>
    </ligand>
    <ligandPart>
        <name>Fe</name>
        <dbReference type="ChEBI" id="CHEBI:18248"/>
    </ligandPart>
</feature>
<protein>
    <recommendedName>
        <fullName evidence="10">Cytochrome P450</fullName>
    </recommendedName>
</protein>
<dbReference type="PROSITE" id="PS00086">
    <property type="entry name" value="CYTOCHROME_P450"/>
    <property type="match status" value="1"/>
</dbReference>
<dbReference type="InterPro" id="IPR001128">
    <property type="entry name" value="Cyt_P450"/>
</dbReference>
<dbReference type="InterPro" id="IPR036396">
    <property type="entry name" value="Cyt_P450_sf"/>
</dbReference>
<gene>
    <name evidence="8" type="ORF">BG006_001525</name>
</gene>
<keyword evidence="4 5" id="KW-0408">Iron</keyword>
<keyword evidence="9" id="KW-1185">Reference proteome</keyword>
<keyword evidence="6" id="KW-0503">Monooxygenase</keyword>
<dbReference type="InterPro" id="IPR002401">
    <property type="entry name" value="Cyt_P450_E_grp-I"/>
</dbReference>
<keyword evidence="2 5" id="KW-0479">Metal-binding</keyword>
<proteinExistence type="inferred from homology"/>